<dbReference type="Pfam" id="PF00012">
    <property type="entry name" value="HSP70"/>
    <property type="match status" value="1"/>
</dbReference>
<dbReference type="PANTHER" id="PTHR42749">
    <property type="entry name" value="CELL SHAPE-DETERMINING PROTEIN MREB"/>
    <property type="match status" value="1"/>
</dbReference>
<dbReference type="EMBL" id="CAJNBK010000007">
    <property type="protein sequence ID" value="CAE6756194.1"/>
    <property type="molecule type" value="Genomic_DNA"/>
</dbReference>
<evidence type="ECO:0000313" key="4">
    <source>
        <dbReference type="Proteomes" id="UP000672526"/>
    </source>
</evidence>
<dbReference type="Proteomes" id="UP000672526">
    <property type="component" value="Unassembled WGS sequence"/>
</dbReference>
<gene>
    <name evidence="3" type="primary">hscA_3</name>
    <name evidence="3" type="ORF">R69888_03198</name>
</gene>
<dbReference type="PRINTS" id="PR00301">
    <property type="entry name" value="HEATSHOCK70"/>
</dbReference>
<sequence length="959" mass="104353">MTAMKRYSVGIDLGTSNTVLAYAETGSQDIRVFGIDQLVSPGEVAARPLLPSVRYHAAPGELSAGDLQLPWRTADSSDGSAPGQTDQPVVIGRLARALGGQVPGRLVASAKSWLSHASVDRVAPILPWGAADDVRKVSPVEASASYLAHVRAAWNLHFPDAPLEAQDVVLTVPASFDEGARALTVEAARMAGLPTLRLLEEPQAAFYDWLFHHRERLATELSDTRLVLICDVGGGTTDLTLIEVGMRDGEPVLTRIGVGNHLMLGGDNMDLALAHRVEARLPQAGNERTRLSAASLSQLVERCRGAKEQLLGPHAPESASITLLGAGSKLIGGARTAQLTREEVEQIIVDGFFPAVASHERPGRPRGAIVEFGLPYATDAAVTRHIAAFLSRFAAQSRKALGSSAHASDTGEGQDEPLPVPDTLLLNGGVFRAEALTQRLSSTLGTWRGKPLNVLHNDNPDVAVARGAVAYALARAGKAPKIGGGSARSYFLVLDETGDGERDTAAAQRGICLLPRGTEEGREIRIEDRTFALRLGHPVRFHLASSSADTIYQPGELTDLAQGDFVRLPPIATIVQPRGTSTARGETAVQIVTSLTEVGTLDVHCIELDNPAERWLLEFQLRRADGQVSAQVNLSADPAQARHPALDEAIDHIDRCFGSRAQNVDPKEVKRLRSQLEHLLGPREAWNSALLRELFGALWERARRRRRSADHERLWLNLAGYCVRPGFGYPLDEWRVEQLWSLFDDGIQYVNESQVWSEWWTLWRRAAGGLDESAQLRVLDAMAYLQTAAQSRHKLPFDVSKTGFTDMVRLSASLERIPVERKIELGESVLTRLKKPAENHQSWWAVGRIGARRPFYGSAHSVVPPDIAALWLNTILALDWKKVDPAAFAAVQIARMTGDRSRDLPEALRQTVVRRLDAANAPRAWITMVSETVELDDADEGRVFGESLPAGLKLIGAAP</sequence>
<name>A0ABN7LKY4_9BURK</name>
<keyword evidence="4" id="KW-1185">Reference proteome</keyword>
<keyword evidence="1" id="KW-0547">Nucleotide-binding</keyword>
<dbReference type="RefSeq" id="WP_211612152.1">
    <property type="nucleotide sequence ID" value="NZ_CAJNBK010000007.1"/>
</dbReference>
<evidence type="ECO:0000256" key="1">
    <source>
        <dbReference type="ARBA" id="ARBA00022741"/>
    </source>
</evidence>
<keyword evidence="2" id="KW-0067">ATP-binding</keyword>
<evidence type="ECO:0000313" key="3">
    <source>
        <dbReference type="EMBL" id="CAE6756194.1"/>
    </source>
</evidence>
<dbReference type="InterPro" id="IPR021030">
    <property type="entry name" value="DUF3731"/>
</dbReference>
<dbReference type="SUPFAM" id="SSF53067">
    <property type="entry name" value="Actin-like ATPase domain"/>
    <property type="match status" value="2"/>
</dbReference>
<dbReference type="Gene3D" id="3.90.640.10">
    <property type="entry name" value="Actin, Chain A, domain 4"/>
    <property type="match status" value="1"/>
</dbReference>
<proteinExistence type="predicted"/>
<dbReference type="Gene3D" id="3.30.420.40">
    <property type="match status" value="2"/>
</dbReference>
<dbReference type="InterPro" id="IPR043129">
    <property type="entry name" value="ATPase_NBD"/>
</dbReference>
<reference evidence="3 4" key="1">
    <citation type="submission" date="2021-02" db="EMBL/GenBank/DDBJ databases">
        <authorList>
            <person name="Vanwijnsberghe S."/>
        </authorList>
    </citation>
    <scope>NUCLEOTIDE SEQUENCE [LARGE SCALE GENOMIC DNA]</scope>
    <source>
        <strain evidence="3 4">LMG 31837</strain>
    </source>
</reference>
<dbReference type="InterPro" id="IPR013126">
    <property type="entry name" value="Hsp_70_fam"/>
</dbReference>
<evidence type="ECO:0000256" key="2">
    <source>
        <dbReference type="ARBA" id="ARBA00022840"/>
    </source>
</evidence>
<dbReference type="PANTHER" id="PTHR42749:SF1">
    <property type="entry name" value="CELL SHAPE-DETERMINING PROTEIN MREB"/>
    <property type="match status" value="1"/>
</dbReference>
<accession>A0ABN7LKY4</accession>
<protein>
    <submittedName>
        <fullName evidence="3">Chaperone protein HscA</fullName>
    </submittedName>
</protein>
<dbReference type="Pfam" id="PF12531">
    <property type="entry name" value="DUF3731"/>
    <property type="match status" value="1"/>
</dbReference>
<comment type="caution">
    <text evidence="3">The sequence shown here is derived from an EMBL/GenBank/DDBJ whole genome shotgun (WGS) entry which is preliminary data.</text>
</comment>
<dbReference type="CDD" id="cd10170">
    <property type="entry name" value="ASKHA_NBD_HSP70"/>
    <property type="match status" value="1"/>
</dbReference>
<organism evidence="3 4">
    <name type="scientific">Paraburkholderia haematera</name>
    <dbReference type="NCBI Taxonomy" id="2793077"/>
    <lineage>
        <taxon>Bacteria</taxon>
        <taxon>Pseudomonadati</taxon>
        <taxon>Pseudomonadota</taxon>
        <taxon>Betaproteobacteria</taxon>
        <taxon>Burkholderiales</taxon>
        <taxon>Burkholderiaceae</taxon>
        <taxon>Paraburkholderia</taxon>
    </lineage>
</organism>